<organism evidence="6">
    <name type="scientific">Nocardia globerula</name>
    <dbReference type="NCBI Taxonomy" id="1818"/>
    <lineage>
        <taxon>Bacteria</taxon>
        <taxon>Bacillati</taxon>
        <taxon>Actinomycetota</taxon>
        <taxon>Actinomycetes</taxon>
        <taxon>Mycobacteriales</taxon>
        <taxon>Nocardiaceae</taxon>
        <taxon>Nocardia</taxon>
    </lineage>
</organism>
<dbReference type="InterPro" id="IPR051313">
    <property type="entry name" value="Bact_iron-sidero_bind"/>
</dbReference>
<sequence length="353" mass="37185">MKRALSAAFVALALLLTACGGNSLDTAEGETVTVTGKFGEAQVPLGAERVLPLSPQDADMVISMGVAPIALPTDTNILVSTNGVGAWPWQVDALADMGYQVLPPNPGGGVDALLSAGDKEIPTLLFEGDPQSYVEQIVALDPDVIVATGQWSLNERAYEQLSSIAPVVHFDEQANVEPWQGSTRKIGKALGREDEAQAAVGSAEADLVAVRAAHPEFEGVNFNAVIGDLNGQLYILAGEDRGIGMLMKDLGFQLTDWAQTVPTDADGRGVISYEYVAQLDTDIAVVISPAGDIDYMRDNEQWRNLSAVQRGSVVSIARNSGVPNALGFPSPISLPWGADRITNALSTAVSRTS</sequence>
<evidence type="ECO:0000313" key="6">
    <source>
        <dbReference type="EMBL" id="TYQ02884.1"/>
    </source>
</evidence>
<evidence type="ECO:0000256" key="1">
    <source>
        <dbReference type="ARBA" id="ARBA00004196"/>
    </source>
</evidence>
<accession>A0A652YLZ0</accession>
<dbReference type="InterPro" id="IPR010916">
    <property type="entry name" value="TonB_box_CS"/>
</dbReference>
<comment type="subcellular location">
    <subcellularLocation>
        <location evidence="1">Cell envelope</location>
    </subcellularLocation>
</comment>
<feature type="signal peptide" evidence="5">
    <location>
        <begin position="1"/>
        <end position="20"/>
    </location>
</feature>
<feature type="chain" id="PRO_5038666642" evidence="5">
    <location>
        <begin position="21"/>
        <end position="353"/>
    </location>
</feature>
<dbReference type="EMBL" id="VNIQ01000005">
    <property type="protein sequence ID" value="TYQ02884.1"/>
    <property type="molecule type" value="Genomic_DNA"/>
</dbReference>
<dbReference type="PROSITE" id="PS50983">
    <property type="entry name" value="FE_B12_PBP"/>
    <property type="match status" value="1"/>
</dbReference>
<proteinExistence type="inferred from homology"/>
<dbReference type="Gene3D" id="3.40.50.1980">
    <property type="entry name" value="Nitrogenase molybdenum iron protein domain"/>
    <property type="match status" value="2"/>
</dbReference>
<comment type="caution">
    <text evidence="6">The sequence shown here is derived from an EMBL/GenBank/DDBJ whole genome shotgun (WGS) entry which is preliminary data.</text>
</comment>
<dbReference type="PANTHER" id="PTHR30532">
    <property type="entry name" value="IRON III DICITRATE-BINDING PERIPLASMIC PROTEIN"/>
    <property type="match status" value="1"/>
</dbReference>
<dbReference type="GO" id="GO:0030288">
    <property type="term" value="C:outer membrane-bounded periplasmic space"/>
    <property type="evidence" value="ECO:0007669"/>
    <property type="project" value="TreeGrafter"/>
</dbReference>
<dbReference type="PROSITE" id="PS00430">
    <property type="entry name" value="TONB_DEPENDENT_REC_1"/>
    <property type="match status" value="1"/>
</dbReference>
<dbReference type="GO" id="GO:1901678">
    <property type="term" value="P:iron coordination entity transport"/>
    <property type="evidence" value="ECO:0007669"/>
    <property type="project" value="UniProtKB-ARBA"/>
</dbReference>
<dbReference type="SUPFAM" id="SSF53807">
    <property type="entry name" value="Helical backbone' metal receptor"/>
    <property type="match status" value="1"/>
</dbReference>
<evidence type="ECO:0000256" key="4">
    <source>
        <dbReference type="ARBA" id="ARBA00022729"/>
    </source>
</evidence>
<keyword evidence="3" id="KW-0813">Transport</keyword>
<dbReference type="Pfam" id="PF01497">
    <property type="entry name" value="Peripla_BP_2"/>
    <property type="match status" value="1"/>
</dbReference>
<evidence type="ECO:0000256" key="2">
    <source>
        <dbReference type="ARBA" id="ARBA00008814"/>
    </source>
</evidence>
<comment type="similarity">
    <text evidence="2">Belongs to the bacterial solute-binding protein 8 family.</text>
</comment>
<dbReference type="InterPro" id="IPR002491">
    <property type="entry name" value="ABC_transptr_periplasmic_BD"/>
</dbReference>
<reference evidence="6" key="1">
    <citation type="submission" date="2019-07" db="EMBL/GenBank/DDBJ databases">
        <title>Genomic Encyclopedia of Type Strains, Phase IV (KMG-IV): sequencing the most valuable type-strain genomes for metagenomic binning, comparative biology and taxonomic classification.</title>
        <authorList>
            <person name="Goeker M."/>
        </authorList>
    </citation>
    <scope>NUCLEOTIDE SEQUENCE</scope>
    <source>
        <strain evidence="6">DSM 44596</strain>
    </source>
</reference>
<evidence type="ECO:0000256" key="3">
    <source>
        <dbReference type="ARBA" id="ARBA00022448"/>
    </source>
</evidence>
<dbReference type="PROSITE" id="PS51257">
    <property type="entry name" value="PROKAR_LIPOPROTEIN"/>
    <property type="match status" value="1"/>
</dbReference>
<dbReference type="PANTHER" id="PTHR30532:SF24">
    <property type="entry name" value="FERRIC ENTEROBACTIN-BINDING PERIPLASMIC PROTEIN FEPB"/>
    <property type="match status" value="1"/>
</dbReference>
<gene>
    <name evidence="6" type="ORF">FNL38_10533</name>
</gene>
<protein>
    <submittedName>
        <fullName evidence="6">Iron complex transport system substrate-binding protein</fullName>
    </submittedName>
</protein>
<name>A0A652YLZ0_NOCGL</name>
<keyword evidence="4 5" id="KW-0732">Signal</keyword>
<dbReference type="AlphaFoldDB" id="A0A652YLZ0"/>
<evidence type="ECO:0000256" key="5">
    <source>
        <dbReference type="SAM" id="SignalP"/>
    </source>
</evidence>